<keyword evidence="3" id="KW-0732">Signal</keyword>
<feature type="chain" id="PRO_5045767227" description="UPAR/Ly6 domain-containing protein" evidence="3">
    <location>
        <begin position="19"/>
        <end position="244"/>
    </location>
</feature>
<dbReference type="Gene3D" id="2.10.60.10">
    <property type="entry name" value="CD59"/>
    <property type="match status" value="2"/>
</dbReference>
<comment type="subcellular location">
    <subcellularLocation>
        <location evidence="1">Secreted</location>
    </subcellularLocation>
</comment>
<feature type="signal peptide" evidence="3">
    <location>
        <begin position="1"/>
        <end position="18"/>
    </location>
</feature>
<dbReference type="InterPro" id="IPR050918">
    <property type="entry name" value="CNF-like_PLA2_Inhibitor"/>
</dbReference>
<evidence type="ECO:0000313" key="5">
    <source>
        <dbReference type="EMBL" id="MEQ2188645.1"/>
    </source>
</evidence>
<dbReference type="PANTHER" id="PTHR20914">
    <property type="entry name" value="LY6/PLAUR DOMAIN-CONTAINING PROTEIN 8"/>
    <property type="match status" value="1"/>
</dbReference>
<dbReference type="SUPFAM" id="SSF57302">
    <property type="entry name" value="Snake toxin-like"/>
    <property type="match status" value="2"/>
</dbReference>
<evidence type="ECO:0000313" key="6">
    <source>
        <dbReference type="Proteomes" id="UP001476798"/>
    </source>
</evidence>
<comment type="caution">
    <text evidence="5">The sequence shown here is derived from an EMBL/GenBank/DDBJ whole genome shotgun (WGS) entry which is preliminary data.</text>
</comment>
<organism evidence="5 6">
    <name type="scientific">Goodea atripinnis</name>
    <dbReference type="NCBI Taxonomy" id="208336"/>
    <lineage>
        <taxon>Eukaryota</taxon>
        <taxon>Metazoa</taxon>
        <taxon>Chordata</taxon>
        <taxon>Craniata</taxon>
        <taxon>Vertebrata</taxon>
        <taxon>Euteleostomi</taxon>
        <taxon>Actinopterygii</taxon>
        <taxon>Neopterygii</taxon>
        <taxon>Teleostei</taxon>
        <taxon>Neoteleostei</taxon>
        <taxon>Acanthomorphata</taxon>
        <taxon>Ovalentaria</taxon>
        <taxon>Atherinomorphae</taxon>
        <taxon>Cyprinodontiformes</taxon>
        <taxon>Goodeidae</taxon>
        <taxon>Goodea</taxon>
    </lineage>
</organism>
<dbReference type="InterPro" id="IPR045860">
    <property type="entry name" value="Snake_toxin-like_sf"/>
</dbReference>
<evidence type="ECO:0000256" key="3">
    <source>
        <dbReference type="SAM" id="SignalP"/>
    </source>
</evidence>
<dbReference type="Proteomes" id="UP001476798">
    <property type="component" value="Unassembled WGS sequence"/>
</dbReference>
<evidence type="ECO:0000256" key="2">
    <source>
        <dbReference type="ARBA" id="ARBA00022525"/>
    </source>
</evidence>
<dbReference type="InterPro" id="IPR016054">
    <property type="entry name" value="LY6_UPA_recep-like"/>
</dbReference>
<proteinExistence type="predicted"/>
<accession>A0ABV0PYQ0</accession>
<evidence type="ECO:0000259" key="4">
    <source>
        <dbReference type="Pfam" id="PF00021"/>
    </source>
</evidence>
<protein>
    <recommendedName>
        <fullName evidence="4">UPAR/Ly6 domain-containing protein</fullName>
    </recommendedName>
</protein>
<dbReference type="Pfam" id="PF00021">
    <property type="entry name" value="UPAR_LY6"/>
    <property type="match status" value="3"/>
</dbReference>
<sequence length="244" mass="26435">MHFVTLVIGIWLLPKVNTLNCYECVPGTSETCTDTAKECPSPDNLCAAMTLVTYTGGSKDKEIKAKMCALAGDCVEGSANFGSDKTVIVSECCTSELCNSQYVSEPKSIPNGKKCYSCEGQQCTKTLNCEGDQDYCIKSRSEAFASFSELNTFIFQYILEGSNMNMWPTLMYLFFILSVNIGGEIQTLKGCASKMMCSENPSVLFQTYIGSGSSCCQGDYCNSASSASAALRLLFVSLILVLFS</sequence>
<dbReference type="PANTHER" id="PTHR20914:SF26">
    <property type="entry name" value="PHOSPHOLIPASE A2 INHIBITOR CNF-LIKE"/>
    <property type="match status" value="1"/>
</dbReference>
<feature type="domain" description="UPAR/Ly6" evidence="4">
    <location>
        <begin position="18"/>
        <end position="100"/>
    </location>
</feature>
<gene>
    <name evidence="5" type="ORF">GOODEAATRI_017085</name>
</gene>
<name>A0ABV0PYQ0_9TELE</name>
<evidence type="ECO:0000256" key="1">
    <source>
        <dbReference type="ARBA" id="ARBA00004613"/>
    </source>
</evidence>
<dbReference type="EMBL" id="JAHRIO010091324">
    <property type="protein sequence ID" value="MEQ2188645.1"/>
    <property type="molecule type" value="Genomic_DNA"/>
</dbReference>
<feature type="domain" description="UPAR/Ly6" evidence="4">
    <location>
        <begin position="112"/>
        <end position="150"/>
    </location>
</feature>
<keyword evidence="6" id="KW-1185">Reference proteome</keyword>
<feature type="domain" description="UPAR/Ly6" evidence="4">
    <location>
        <begin position="188"/>
        <end position="224"/>
    </location>
</feature>
<keyword evidence="2" id="KW-0964">Secreted</keyword>
<reference evidence="5 6" key="1">
    <citation type="submission" date="2021-06" db="EMBL/GenBank/DDBJ databases">
        <authorList>
            <person name="Palmer J.M."/>
        </authorList>
    </citation>
    <scope>NUCLEOTIDE SEQUENCE [LARGE SCALE GENOMIC DNA]</scope>
    <source>
        <strain evidence="5 6">GA_2019</strain>
        <tissue evidence="5">Muscle</tissue>
    </source>
</reference>